<dbReference type="PROSITE" id="PS51888">
    <property type="entry name" value="CLIP"/>
    <property type="match status" value="1"/>
</dbReference>
<dbReference type="EMBL" id="AXCN02001185">
    <property type="status" value="NOT_ANNOTATED_CDS"/>
    <property type="molecule type" value="Genomic_DNA"/>
</dbReference>
<sequence>MDRNRVHSLVFHGVVIIGCLHLATAELFPEHIPELDSLEELMPNMERSVKDCPYTIYGNGGISLASSIFVERYIDKSYSHTVQVLHGEVTCVGLIVDENHVLTSSECATTGDEALPVIKLTNKTEDSIETAEIFSHPNFNVTLLRLNSTITFTVLAVPSCFWDVPYEDGFDKIQSISAAPDGNLTLEETKCTYQTRQECLSNLLKTSAMLQTRAIADYRMHPFVFTFGLNEEGSALSVSNYIDWMGEVIGHKIKSSECVSDYAEFRDYEDAMGPVSNDFRTVQYSKSRFSGSSINQFKVRILPNTTENGSKRHCYGSLIAPKFVLTAANCLKQYDVRSYNIEMAQRNQYYPVRDNKLRVHTVANKVHYHPEFDVTTLANDIALLELVKPLYDFNQTVLPACIWSREKLPVDEFQTNGYAPFNETDDETARSKHFYVTADVYDECVEKVLPNQICAGYPTALAPNTCHNAVGSAMSRSLYTFNRYFEYIFAINSKGENCGFNIPTVYTRIAPYVQWIDSIIFASKVHYKDDTNYYGDRCQDADGSEGTCVSLQYCPKLDQAAKEGKVVTASPSCSFGKKNELVVCCSEENVLSNEEHREQLTKVIEEIDSCKHLYHEFRKNKSPYLKDNFPSYPYLVRIHGKDDRSCNGTLISKQFVLTTAICYENLAQDEVMVISGNTSRQKMVVERTYAHPEFSQEPTEFNLMLLKLKNALTIDNETIPACLWTNQTHTPLRLEEVFTNRIPMHHYCYPIFNEDCERKYPDSNVTSTQLCVEQDKMFHYPRFVIDSDAGSALVSHFAQGVEEYQITYLVGLYGSGREVEILEDEDDSSKRFYGVYQRISEYYKWIKNVILVEMQKH</sequence>
<evidence type="ECO:0000313" key="11">
    <source>
        <dbReference type="Proteomes" id="UP000075886"/>
    </source>
</evidence>
<evidence type="ECO:0000256" key="3">
    <source>
        <dbReference type="ARBA" id="ARBA00022801"/>
    </source>
</evidence>
<dbReference type="PANTHER" id="PTHR24260:SF145">
    <property type="entry name" value="FI17609P1-RELATED"/>
    <property type="match status" value="1"/>
</dbReference>
<evidence type="ECO:0000259" key="8">
    <source>
        <dbReference type="PROSITE" id="PS50240"/>
    </source>
</evidence>
<proteinExistence type="inferred from homology"/>
<dbReference type="SUPFAM" id="SSF50494">
    <property type="entry name" value="Trypsin-like serine proteases"/>
    <property type="match status" value="3"/>
</dbReference>
<dbReference type="InterPro" id="IPR009003">
    <property type="entry name" value="Peptidase_S1_PA"/>
</dbReference>
<dbReference type="FunFam" id="2.40.10.10:FF:000068">
    <property type="entry name" value="transmembrane protease serine 2"/>
    <property type="match status" value="1"/>
</dbReference>
<dbReference type="Pfam" id="PF00089">
    <property type="entry name" value="Trypsin"/>
    <property type="match status" value="3"/>
</dbReference>
<evidence type="ECO:0000256" key="7">
    <source>
        <dbReference type="SAM" id="SignalP"/>
    </source>
</evidence>
<dbReference type="STRING" id="69004.A0A182QK41"/>
<dbReference type="PROSITE" id="PS51257">
    <property type="entry name" value="PROKAR_LIPOPROTEIN"/>
    <property type="match status" value="1"/>
</dbReference>
<feature type="domain" description="Clip" evidence="9">
    <location>
        <begin position="537"/>
        <end position="585"/>
    </location>
</feature>
<dbReference type="GO" id="GO:0004252">
    <property type="term" value="F:serine-type endopeptidase activity"/>
    <property type="evidence" value="ECO:0007669"/>
    <property type="project" value="InterPro"/>
</dbReference>
<feature type="chain" id="PRO_5013131061" description="Peptidase S1 domain-containing protein" evidence="7">
    <location>
        <begin position="26"/>
        <end position="857"/>
    </location>
</feature>
<dbReference type="AlphaFoldDB" id="A0A182QK41"/>
<keyword evidence="3" id="KW-0378">Hydrolase</keyword>
<keyword evidence="2 7" id="KW-0732">Signal</keyword>
<dbReference type="InterPro" id="IPR051333">
    <property type="entry name" value="CLIP_Serine_Protease"/>
</dbReference>
<feature type="domain" description="Peptidase S1" evidence="8">
    <location>
        <begin position="631"/>
        <end position="851"/>
    </location>
</feature>
<keyword evidence="1" id="KW-0645">Protease</keyword>
<evidence type="ECO:0000256" key="2">
    <source>
        <dbReference type="ARBA" id="ARBA00022729"/>
    </source>
</evidence>
<dbReference type="GO" id="GO:0006508">
    <property type="term" value="P:proteolysis"/>
    <property type="evidence" value="ECO:0007669"/>
    <property type="project" value="UniProtKB-KW"/>
</dbReference>
<evidence type="ECO:0000256" key="6">
    <source>
        <dbReference type="ARBA" id="ARBA00024195"/>
    </source>
</evidence>
<accession>A0A182QK41</accession>
<dbReference type="SMART" id="SM00020">
    <property type="entry name" value="Tryp_SPc"/>
    <property type="match status" value="2"/>
</dbReference>
<evidence type="ECO:0000256" key="1">
    <source>
        <dbReference type="ARBA" id="ARBA00022670"/>
    </source>
</evidence>
<dbReference type="PANTHER" id="PTHR24260">
    <property type="match status" value="1"/>
</dbReference>
<dbReference type="Gene3D" id="2.40.10.120">
    <property type="match status" value="1"/>
</dbReference>
<protein>
    <recommendedName>
        <fullName evidence="12">Peptidase S1 domain-containing protein</fullName>
    </recommendedName>
</protein>
<dbReference type="InterPro" id="IPR001254">
    <property type="entry name" value="Trypsin_dom"/>
</dbReference>
<evidence type="ECO:0008006" key="12">
    <source>
        <dbReference type="Google" id="ProtNLM"/>
    </source>
</evidence>
<comment type="similarity">
    <text evidence="6">Belongs to the peptidase S1 family. CLIP subfamily.</text>
</comment>
<evidence type="ECO:0000313" key="10">
    <source>
        <dbReference type="EnsemblMetazoa" id="AFAF011866-PA"/>
    </source>
</evidence>
<dbReference type="Proteomes" id="UP000075886">
    <property type="component" value="Unassembled WGS sequence"/>
</dbReference>
<dbReference type="Gene3D" id="2.40.10.10">
    <property type="entry name" value="Trypsin-like serine proteases"/>
    <property type="match status" value="2"/>
</dbReference>
<evidence type="ECO:0000256" key="4">
    <source>
        <dbReference type="ARBA" id="ARBA00022825"/>
    </source>
</evidence>
<keyword evidence="5" id="KW-1015">Disulfide bond</keyword>
<feature type="signal peptide" evidence="7">
    <location>
        <begin position="1"/>
        <end position="25"/>
    </location>
</feature>
<dbReference type="EnsemblMetazoa" id="AFAF011866-RA">
    <property type="protein sequence ID" value="AFAF011866-PA"/>
    <property type="gene ID" value="AFAF011866"/>
</dbReference>
<evidence type="ECO:0000259" key="9">
    <source>
        <dbReference type="PROSITE" id="PS51888"/>
    </source>
</evidence>
<organism evidence="10 11">
    <name type="scientific">Anopheles farauti</name>
    <dbReference type="NCBI Taxonomy" id="69004"/>
    <lineage>
        <taxon>Eukaryota</taxon>
        <taxon>Metazoa</taxon>
        <taxon>Ecdysozoa</taxon>
        <taxon>Arthropoda</taxon>
        <taxon>Hexapoda</taxon>
        <taxon>Insecta</taxon>
        <taxon>Pterygota</taxon>
        <taxon>Neoptera</taxon>
        <taxon>Endopterygota</taxon>
        <taxon>Diptera</taxon>
        <taxon>Nematocera</taxon>
        <taxon>Culicoidea</taxon>
        <taxon>Culicidae</taxon>
        <taxon>Anophelinae</taxon>
        <taxon>Anopheles</taxon>
    </lineage>
</organism>
<dbReference type="VEuPathDB" id="VectorBase:AFAF011866"/>
<dbReference type="InterPro" id="IPR043504">
    <property type="entry name" value="Peptidase_S1_PA_chymotrypsin"/>
</dbReference>
<dbReference type="Gene3D" id="3.30.1640.30">
    <property type="match status" value="1"/>
</dbReference>
<evidence type="ECO:0000256" key="5">
    <source>
        <dbReference type="ARBA" id="ARBA00023157"/>
    </source>
</evidence>
<reference evidence="11" key="1">
    <citation type="submission" date="2014-01" db="EMBL/GenBank/DDBJ databases">
        <title>The Genome Sequence of Anopheles farauti FAR1 (V2).</title>
        <authorList>
            <consortium name="The Broad Institute Genomics Platform"/>
            <person name="Neafsey D.E."/>
            <person name="Besansky N."/>
            <person name="Howell P."/>
            <person name="Walton C."/>
            <person name="Young S.K."/>
            <person name="Zeng Q."/>
            <person name="Gargeya S."/>
            <person name="Fitzgerald M."/>
            <person name="Haas B."/>
            <person name="Abouelleil A."/>
            <person name="Allen A.W."/>
            <person name="Alvarado L."/>
            <person name="Arachchi H.M."/>
            <person name="Berlin A.M."/>
            <person name="Chapman S.B."/>
            <person name="Gainer-Dewar J."/>
            <person name="Goldberg J."/>
            <person name="Griggs A."/>
            <person name="Gujja S."/>
            <person name="Hansen M."/>
            <person name="Howarth C."/>
            <person name="Imamovic A."/>
            <person name="Ireland A."/>
            <person name="Larimer J."/>
            <person name="McCowan C."/>
            <person name="Murphy C."/>
            <person name="Pearson M."/>
            <person name="Poon T.W."/>
            <person name="Priest M."/>
            <person name="Roberts A."/>
            <person name="Saif S."/>
            <person name="Shea T."/>
            <person name="Sisk P."/>
            <person name="Sykes S."/>
            <person name="Wortman J."/>
            <person name="Nusbaum C."/>
            <person name="Birren B."/>
        </authorList>
    </citation>
    <scope>NUCLEOTIDE SEQUENCE [LARGE SCALE GENOMIC DNA]</scope>
    <source>
        <strain evidence="11">FAR1</strain>
    </source>
</reference>
<feature type="domain" description="Peptidase S1" evidence="8">
    <location>
        <begin position="297"/>
        <end position="521"/>
    </location>
</feature>
<name>A0A182QK41_9DIPT</name>
<keyword evidence="11" id="KW-1185">Reference proteome</keyword>
<dbReference type="InterPro" id="IPR038565">
    <property type="entry name" value="CLIP_sf"/>
</dbReference>
<dbReference type="InterPro" id="IPR022700">
    <property type="entry name" value="CLIP"/>
</dbReference>
<keyword evidence="4" id="KW-0720">Serine protease</keyword>
<reference evidence="10" key="2">
    <citation type="submission" date="2020-05" db="UniProtKB">
        <authorList>
            <consortium name="EnsemblMetazoa"/>
        </authorList>
    </citation>
    <scope>IDENTIFICATION</scope>
    <source>
        <strain evidence="10">FAR1</strain>
    </source>
</reference>
<dbReference type="PROSITE" id="PS50240">
    <property type="entry name" value="TRYPSIN_DOM"/>
    <property type="match status" value="2"/>
</dbReference>